<name>A0A4T2BRL0_9MICO</name>
<dbReference type="EMBL" id="QYRT01000028">
    <property type="protein sequence ID" value="TIH34315.1"/>
    <property type="molecule type" value="Genomic_DNA"/>
</dbReference>
<dbReference type="GO" id="GO:0003842">
    <property type="term" value="F:L-glutamate gamma-semialdehyde dehydrogenase activity"/>
    <property type="evidence" value="ECO:0007669"/>
    <property type="project" value="TreeGrafter"/>
</dbReference>
<dbReference type="Gene3D" id="3.40.309.10">
    <property type="entry name" value="Aldehyde Dehydrogenase, Chain A, domain 2"/>
    <property type="match status" value="1"/>
</dbReference>
<evidence type="ECO:0000256" key="1">
    <source>
        <dbReference type="ARBA" id="ARBA00023002"/>
    </source>
</evidence>
<evidence type="ECO:0000259" key="4">
    <source>
        <dbReference type="Pfam" id="PF00171"/>
    </source>
</evidence>
<gene>
    <name evidence="6" type="ORF">D4765_13320</name>
</gene>
<sequence length="1235" mass="128360">MPGAPAGLPGLADEAALLVREWLRESAQLPPDPSEARLAAALAAPETLAFALDFVDGVMRPDDLAVAAANLEKLAELAPDALPAPLRSALRAGGTVGQALPWAVVPLAKRALRQALGHLVIDATPSKLADSIAELTADGSRLTLTLLGDPVLGDAAAAARLEGILALVQRDDVDAVSLSVRSVAANVSLWAFDETVERVAHALVPLYRAALPAAGSDRRATLITLDIEQYCDLDLTIAVFERVLGRPEFLRLEAAIVLQAYLPEALGVLQGLQRFSAARVERGGAPITVRLVKGANLAGEVAEAGIQNWPLATFDSALQTDTNFKRLLDWALTPARLDALRIGIATHNLFDIAFAWLLAERRGVTEWVHVEMLSAVASLAAAHAQVVARHVGGLTLYVPVVHPREFDAAVAHVVGQLGGMLAGEGFLPAALELGAGDALFDREQKRFLASVRELASAEELSEAGPGESAVESASGALSSTLSEARPNRTQNRLRPDDLAARAAGSLPRTSVGALNTTPNTDPALAANREWAAHLLSRVPDSTLGSGGASITAVDTISITTGALDELLDNAAEAGASWGAEPPAVRAAAVRRGALALEANRDRLVEVLASEVGATIGEADLEVSEAVDAARLSSAQADEVGRVDGARFVSPRLLVVLASAQPAVSLLAANVLGALAAGAAVIVSPAPEALRSATVLVEALWEAGIRRELVTLFDFDFDFGRDEYVLERALATHPAVDRVLFSGSHELAVLLRSGRHDLRFGGEIDGAVARGDAAASGTGAGMGPATGDATGATAGVTTGAATGSANIIVVTPSADLDHAVADIVASAFDHAGQARSAVHTVILVGSVAKSARFRRQLVDAVTSLRVGTADDPATQVGPLVAAATGAVLQALTTLGPGEHWLVEPRQLDTDGALWSPGVRTGVAAGSEFQRAEHPVPVLGLVHVATLTEAIELQNSSAGGLTGRLHSLDALEVRQWVAQVSAGTLNVNRGMAGAVLHRQPVGGWNRASIGPAAPAGGPDFVASLVAWQPEEGVASSELSLAGLETSVAELLTAATAGLDWREFDAVRRAAVSDEQAWQQRFAPRDRSLTVLEMSVLRYRPVAVVIRVSEGEQLRDLVRLLAAATRAGSPLALSTAFKLPRPLRALLKERHVRVFVEDDSTWLQRAAVVGDGAPRIRMLGGDPRALADALGGSPDVAVYSGPATLAGRVELLPFLRQQTVTVAAHRAATLARLADGLL</sequence>
<evidence type="ECO:0000256" key="2">
    <source>
        <dbReference type="ARBA" id="ARBA00023027"/>
    </source>
</evidence>
<dbReference type="SUPFAM" id="SSF51730">
    <property type="entry name" value="FAD-linked oxidoreductase"/>
    <property type="match status" value="1"/>
</dbReference>
<keyword evidence="1" id="KW-0560">Oxidoreductase</keyword>
<dbReference type="InterPro" id="IPR029041">
    <property type="entry name" value="FAD-linked_oxidoreductase-like"/>
</dbReference>
<evidence type="ECO:0000313" key="6">
    <source>
        <dbReference type="EMBL" id="TIH34315.1"/>
    </source>
</evidence>
<dbReference type="Gene3D" id="3.40.605.10">
    <property type="entry name" value="Aldehyde Dehydrogenase, Chain A, domain 1"/>
    <property type="match status" value="2"/>
</dbReference>
<feature type="domain" description="Aldehyde dehydrogenase" evidence="4">
    <location>
        <begin position="798"/>
        <end position="1009"/>
    </location>
</feature>
<dbReference type="Gene3D" id="3.20.20.220">
    <property type="match status" value="1"/>
</dbReference>
<proteinExistence type="predicted"/>
<dbReference type="AlphaFoldDB" id="A0A4T2BRL0"/>
<organism evidence="6 7">
    <name type="scientific">Subtercola vilae</name>
    <dbReference type="NCBI Taxonomy" id="2056433"/>
    <lineage>
        <taxon>Bacteria</taxon>
        <taxon>Bacillati</taxon>
        <taxon>Actinomycetota</taxon>
        <taxon>Actinomycetes</taxon>
        <taxon>Micrococcales</taxon>
        <taxon>Microbacteriaceae</taxon>
        <taxon>Subtercola</taxon>
    </lineage>
</organism>
<dbReference type="Pfam" id="PF01619">
    <property type="entry name" value="Pro_dh"/>
    <property type="match status" value="1"/>
</dbReference>
<feature type="domain" description="Proline dehydrogenase" evidence="5">
    <location>
        <begin position="130"/>
        <end position="405"/>
    </location>
</feature>
<protein>
    <submittedName>
        <fullName evidence="6">Aldehyde dehydrogenase family protein</fullName>
    </submittedName>
</protein>
<dbReference type="GO" id="GO:0004657">
    <property type="term" value="F:proline dehydrogenase activity"/>
    <property type="evidence" value="ECO:0007669"/>
    <property type="project" value="UniProtKB-ARBA"/>
</dbReference>
<keyword evidence="2" id="KW-0520">NAD</keyword>
<dbReference type="OrthoDB" id="9812625at2"/>
<reference evidence="6 7" key="1">
    <citation type="journal article" date="2019" name="Microorganisms">
        <title>Systematic Affiliation and Genome Analysis of Subtercola vilae DB165(T) with Particular Emphasis on Cold Adaptation of an Isolate from a High-Altitude Cold Volcano Lake.</title>
        <authorList>
            <person name="Villalobos A.S."/>
            <person name="Wiese J."/>
            <person name="Imhoff J.F."/>
            <person name="Dorador C."/>
            <person name="Keller A."/>
            <person name="Hentschel U."/>
        </authorList>
    </citation>
    <scope>NUCLEOTIDE SEQUENCE [LARGE SCALE GENOMIC DNA]</scope>
    <source>
        <strain evidence="6 7">DB165</strain>
    </source>
</reference>
<feature type="compositionally biased region" description="Low complexity" evidence="3">
    <location>
        <begin position="458"/>
        <end position="469"/>
    </location>
</feature>
<dbReference type="SUPFAM" id="SSF53720">
    <property type="entry name" value="ALDH-like"/>
    <property type="match status" value="1"/>
</dbReference>
<accession>A0A4T2BRL0</accession>
<feature type="compositionally biased region" description="Polar residues" evidence="3">
    <location>
        <begin position="475"/>
        <end position="490"/>
    </location>
</feature>
<evidence type="ECO:0000256" key="3">
    <source>
        <dbReference type="SAM" id="MobiDB-lite"/>
    </source>
</evidence>
<dbReference type="PANTHER" id="PTHR42862">
    <property type="entry name" value="DELTA-1-PYRROLINE-5-CARBOXYLATE DEHYDROGENASE 1, ISOFORM A-RELATED"/>
    <property type="match status" value="1"/>
</dbReference>
<dbReference type="PANTHER" id="PTHR42862:SF1">
    <property type="entry name" value="DELTA-1-PYRROLINE-5-CARBOXYLATE DEHYDROGENASE 2, ISOFORM A-RELATED"/>
    <property type="match status" value="1"/>
</dbReference>
<feature type="region of interest" description="Disordered" evidence="3">
    <location>
        <begin position="458"/>
        <end position="497"/>
    </location>
</feature>
<keyword evidence="7" id="KW-1185">Reference proteome</keyword>
<dbReference type="Pfam" id="PF00171">
    <property type="entry name" value="Aldedh"/>
    <property type="match status" value="2"/>
</dbReference>
<dbReference type="GO" id="GO:0009898">
    <property type="term" value="C:cytoplasmic side of plasma membrane"/>
    <property type="evidence" value="ECO:0007669"/>
    <property type="project" value="TreeGrafter"/>
</dbReference>
<dbReference type="InterPro" id="IPR050485">
    <property type="entry name" value="Proline_metab_enzyme"/>
</dbReference>
<dbReference type="Proteomes" id="UP000306192">
    <property type="component" value="Unassembled WGS sequence"/>
</dbReference>
<dbReference type="InterPro" id="IPR016161">
    <property type="entry name" value="Ald_DH/histidinol_DH"/>
</dbReference>
<evidence type="ECO:0000313" key="7">
    <source>
        <dbReference type="Proteomes" id="UP000306192"/>
    </source>
</evidence>
<dbReference type="InterPro" id="IPR015590">
    <property type="entry name" value="Aldehyde_DH_dom"/>
</dbReference>
<evidence type="ECO:0000259" key="5">
    <source>
        <dbReference type="Pfam" id="PF01619"/>
    </source>
</evidence>
<feature type="domain" description="Aldehyde dehydrogenase" evidence="4">
    <location>
        <begin position="560"/>
        <end position="746"/>
    </location>
</feature>
<dbReference type="InterPro" id="IPR016162">
    <property type="entry name" value="Ald_DH_N"/>
</dbReference>
<dbReference type="InterPro" id="IPR002872">
    <property type="entry name" value="Proline_DH_dom"/>
</dbReference>
<dbReference type="GO" id="GO:0010133">
    <property type="term" value="P:L-proline catabolic process to L-glutamate"/>
    <property type="evidence" value="ECO:0007669"/>
    <property type="project" value="TreeGrafter"/>
</dbReference>
<comment type="caution">
    <text evidence="6">The sequence shown here is derived from an EMBL/GenBank/DDBJ whole genome shotgun (WGS) entry which is preliminary data.</text>
</comment>
<dbReference type="InterPro" id="IPR016163">
    <property type="entry name" value="Ald_DH_C"/>
</dbReference>